<evidence type="ECO:0000256" key="10">
    <source>
        <dbReference type="RuleBase" id="RU366040"/>
    </source>
</evidence>
<dbReference type="Pfam" id="PF08407">
    <property type="entry name" value="Chitin_synth_1N"/>
    <property type="match status" value="1"/>
</dbReference>
<dbReference type="STRING" id="983967.A0A1E4SXW0"/>
<dbReference type="GO" id="GO:0005886">
    <property type="term" value="C:plasma membrane"/>
    <property type="evidence" value="ECO:0007669"/>
    <property type="project" value="UniProtKB-SubCell"/>
</dbReference>
<evidence type="ECO:0000256" key="6">
    <source>
        <dbReference type="ARBA" id="ARBA00022692"/>
    </source>
</evidence>
<sequence length="854" mass="97007">MLGSEDYYNNRNSSYSGDIFQAPPVNYQQFSSNDLIFQNFNRDVDEPVVQNQNVNFGHLEDQGENIAASKGATTIRLLDGQHFSFDYPVPKQLLEKIPFDEAKQLTEFSHLRYHAITCDPKDYDSGDGIKRAEIENYPLRPKLYAETRETELMIVCTMYNEDEVLLGRTLKGVFKNIKHMYNLPDDESDIHPFGREAWKKIVVVIVSDGRSKIHERSKALLSLLGCFQEGIMQEKVNDQDVNAHLFEYTTSFGIGKLDFHRHNEEKGYTVPLVTEQTVPVQMMFLLKEQNKQKINSHRWAFNFLCPNLKPKVVCLLDVGTEPGPDSIYKLYEAFKDKRVGGACGEIRTMLGSRSSPNDDKSNPLVAAQNFEYKISNILDKPMESAFGFVTVLPGAFSAYRYSALHGAPLKAYFHGEDMKSNTDKPAGVLESNMYLAEDRILCFELVAKSTGGMLLRYVHDAFAVTDVPSTVNEFINQRRRWLNGSFFAALYSIIHFYRIGKANYSFFRTVFLYLEILYQTVNIGLSWLSISFYFLVFRVLTLGVADSDLGFDAGNILAVIFLWIYMLALALTFVISFGNKPNDAKRLYIAAFSLFSVVMCYMIVCVVLQTISSIESIKDDISSDTHVTVLTYLKNSRFRDLTVALGSTYVLYFFGSLLFFDFFHLVTCTLQYLLLSPAYINVLTIFAFCNIHDISWGTKGSLTVAPGAAKKEANTTGDSNELVLSEALQDPDEIYLIAQKEISKPEAKEKQDVIKTSERNYATGRTYTVLLWLISNFIIIVVVLRTGGLDDYKDIKSDSSDSSSSYDTTTANRFMAFILWAVAVLSLFRFIGAIVYRIHTLINRRRNHKKLVER</sequence>
<proteinExistence type="inferred from homology"/>
<keyword evidence="5 10" id="KW-0808">Transferase</keyword>
<keyword evidence="8 10" id="KW-0472">Membrane</keyword>
<keyword evidence="4 10" id="KW-0328">Glycosyltransferase</keyword>
<dbReference type="OrthoDB" id="26569at2759"/>
<keyword evidence="3 10" id="KW-1003">Cell membrane</keyword>
<reference evidence="13" key="1">
    <citation type="submission" date="2016-04" db="EMBL/GenBank/DDBJ databases">
        <title>Comparative genomics of biotechnologically important yeasts.</title>
        <authorList>
            <consortium name="DOE Joint Genome Institute"/>
            <person name="Riley R."/>
            <person name="Haridas S."/>
            <person name="Wolfe K.H."/>
            <person name="Lopes M.R."/>
            <person name="Hittinger C.T."/>
            <person name="Goker M."/>
            <person name="Salamov A."/>
            <person name="Wisecaver J."/>
            <person name="Long T.M."/>
            <person name="Aerts A.L."/>
            <person name="Barry K."/>
            <person name="Choi C."/>
            <person name="Clum A."/>
            <person name="Coughlan A.Y."/>
            <person name="Deshpande S."/>
            <person name="Douglass A.P."/>
            <person name="Hanson S.J."/>
            <person name="Klenk H.-P."/>
            <person name="Labutti K."/>
            <person name="Lapidus A."/>
            <person name="Lindquist E."/>
            <person name="Lipzen A."/>
            <person name="Meier-Kolthoff J.P."/>
            <person name="Ohm R.A."/>
            <person name="Otillar R.P."/>
            <person name="Pangilinan J."/>
            <person name="Peng Y."/>
            <person name="Rokas A."/>
            <person name="Rosa C.A."/>
            <person name="Scheuner C."/>
            <person name="Sibirny A.A."/>
            <person name="Slot J.C."/>
            <person name="Stielow J.B."/>
            <person name="Sun H."/>
            <person name="Kurtzman C.P."/>
            <person name="Blackwell M."/>
            <person name="Grigoriev I.V."/>
            <person name="Jeffries T.W."/>
        </authorList>
    </citation>
    <scope>NUCLEOTIDE SEQUENCE [LARGE SCALE GENOMIC DNA]</scope>
    <source>
        <strain evidence="13">NRRL YB-2248</strain>
    </source>
</reference>
<keyword evidence="9 10" id="KW-0961">Cell wall biogenesis/degradation</keyword>
<keyword evidence="6 10" id="KW-0812">Transmembrane</keyword>
<organism evidence="12 13">
    <name type="scientific">[Candida] arabinofermentans NRRL YB-2248</name>
    <dbReference type="NCBI Taxonomy" id="983967"/>
    <lineage>
        <taxon>Eukaryota</taxon>
        <taxon>Fungi</taxon>
        <taxon>Dikarya</taxon>
        <taxon>Ascomycota</taxon>
        <taxon>Saccharomycotina</taxon>
        <taxon>Pichiomycetes</taxon>
        <taxon>Pichiales</taxon>
        <taxon>Pichiaceae</taxon>
        <taxon>Ogataea</taxon>
        <taxon>Ogataea/Candida clade</taxon>
    </lineage>
</organism>
<dbReference type="GO" id="GO:0006031">
    <property type="term" value="P:chitin biosynthetic process"/>
    <property type="evidence" value="ECO:0007669"/>
    <property type="project" value="UniProtKB-UniRule"/>
</dbReference>
<evidence type="ECO:0000256" key="3">
    <source>
        <dbReference type="ARBA" id="ARBA00022475"/>
    </source>
</evidence>
<feature type="domain" description="Chitin synthase N-terminal" evidence="11">
    <location>
        <begin position="75"/>
        <end position="151"/>
    </location>
</feature>
<comment type="subcellular location">
    <subcellularLocation>
        <location evidence="1 10">Cell membrane</location>
        <topology evidence="1 10">Multi-pass membrane protein</topology>
    </subcellularLocation>
</comment>
<dbReference type="InterPro" id="IPR013616">
    <property type="entry name" value="Chitin_synth_N"/>
</dbReference>
<dbReference type="EMBL" id="KV453857">
    <property type="protein sequence ID" value="ODV84331.1"/>
    <property type="molecule type" value="Genomic_DNA"/>
</dbReference>
<dbReference type="GO" id="GO:0030428">
    <property type="term" value="C:cell septum"/>
    <property type="evidence" value="ECO:0007669"/>
    <property type="project" value="TreeGrafter"/>
</dbReference>
<dbReference type="InterPro" id="IPR004835">
    <property type="entry name" value="Chitin_synth"/>
</dbReference>
<feature type="transmembrane region" description="Helical" evidence="10">
    <location>
        <begin position="769"/>
        <end position="788"/>
    </location>
</feature>
<feature type="transmembrane region" description="Helical" evidence="10">
    <location>
        <begin position="814"/>
        <end position="836"/>
    </location>
</feature>
<dbReference type="Proteomes" id="UP000094801">
    <property type="component" value="Unassembled WGS sequence"/>
</dbReference>
<dbReference type="EC" id="2.4.1.16" evidence="2 10"/>
<feature type="transmembrane region" description="Helical" evidence="10">
    <location>
        <begin position="556"/>
        <end position="575"/>
    </location>
</feature>
<evidence type="ECO:0000256" key="4">
    <source>
        <dbReference type="ARBA" id="ARBA00022676"/>
    </source>
</evidence>
<keyword evidence="7 10" id="KW-1133">Transmembrane helix</keyword>
<dbReference type="GO" id="GO:0071555">
    <property type="term" value="P:cell wall organization"/>
    <property type="evidence" value="ECO:0007669"/>
    <property type="project" value="UniProtKB-KW"/>
</dbReference>
<evidence type="ECO:0000256" key="2">
    <source>
        <dbReference type="ARBA" id="ARBA00012543"/>
    </source>
</evidence>
<evidence type="ECO:0000256" key="5">
    <source>
        <dbReference type="ARBA" id="ARBA00022679"/>
    </source>
</evidence>
<feature type="transmembrane region" description="Helical" evidence="10">
    <location>
        <begin position="481"/>
        <end position="499"/>
    </location>
</feature>
<comment type="similarity">
    <text evidence="10">Belongs to the chitin synthase family.</text>
</comment>
<dbReference type="CDD" id="cd04190">
    <property type="entry name" value="Chitin_synth_C"/>
    <property type="match status" value="1"/>
</dbReference>
<comment type="function">
    <text evidence="10">Polymerizes chitin, a structural polymer of the cell wall and septum, by transferring the sugar moiety of UDP-GlcNAc to the non-reducing end of the growing chitin polymer.</text>
</comment>
<evidence type="ECO:0000259" key="11">
    <source>
        <dbReference type="Pfam" id="PF08407"/>
    </source>
</evidence>
<name>A0A1E4SXW0_9ASCO</name>
<dbReference type="AlphaFoldDB" id="A0A1E4SXW0"/>
<evidence type="ECO:0000313" key="12">
    <source>
        <dbReference type="EMBL" id="ODV84331.1"/>
    </source>
</evidence>
<evidence type="ECO:0000256" key="1">
    <source>
        <dbReference type="ARBA" id="ARBA00004651"/>
    </source>
</evidence>
<feature type="transmembrane region" description="Helical" evidence="10">
    <location>
        <begin position="511"/>
        <end position="536"/>
    </location>
</feature>
<evidence type="ECO:0000256" key="7">
    <source>
        <dbReference type="ARBA" id="ARBA00022989"/>
    </source>
</evidence>
<dbReference type="PANTHER" id="PTHR22914:SF9">
    <property type="entry name" value="CHITIN SYNTHASE 1"/>
    <property type="match status" value="1"/>
</dbReference>
<gene>
    <name evidence="12" type="ORF">CANARDRAFT_201015</name>
</gene>
<protein>
    <recommendedName>
        <fullName evidence="2 10">Chitin synthase</fullName>
        <ecNumber evidence="2 10">2.4.1.16</ecNumber>
    </recommendedName>
</protein>
<dbReference type="PANTHER" id="PTHR22914">
    <property type="entry name" value="CHITIN SYNTHASE"/>
    <property type="match status" value="1"/>
</dbReference>
<keyword evidence="13" id="KW-1185">Reference proteome</keyword>
<dbReference type="SUPFAM" id="SSF53448">
    <property type="entry name" value="Nucleotide-diphospho-sugar transferases"/>
    <property type="match status" value="1"/>
</dbReference>
<feature type="transmembrane region" description="Helical" evidence="10">
    <location>
        <begin position="649"/>
        <end position="675"/>
    </location>
</feature>
<evidence type="ECO:0000313" key="13">
    <source>
        <dbReference type="Proteomes" id="UP000094801"/>
    </source>
</evidence>
<dbReference type="GO" id="GO:0004100">
    <property type="term" value="F:chitin synthase activity"/>
    <property type="evidence" value="ECO:0007669"/>
    <property type="project" value="UniProtKB-UniRule"/>
</dbReference>
<feature type="transmembrane region" description="Helical" evidence="10">
    <location>
        <begin position="587"/>
        <end position="611"/>
    </location>
</feature>
<evidence type="ECO:0000256" key="9">
    <source>
        <dbReference type="ARBA" id="ARBA00023316"/>
    </source>
</evidence>
<dbReference type="InterPro" id="IPR029044">
    <property type="entry name" value="Nucleotide-diphossugar_trans"/>
</dbReference>
<accession>A0A1E4SXW0</accession>
<comment type="catalytic activity">
    <reaction evidence="10">
        <text>[(1-&gt;4)-N-acetyl-beta-D-glucosaminyl](n) + UDP-N-acetyl-alpha-D-glucosamine = [(1-&gt;4)-N-acetyl-beta-D-glucosaminyl](n+1) + UDP + H(+)</text>
        <dbReference type="Rhea" id="RHEA:16637"/>
        <dbReference type="Rhea" id="RHEA-COMP:9593"/>
        <dbReference type="Rhea" id="RHEA-COMP:9595"/>
        <dbReference type="ChEBI" id="CHEBI:15378"/>
        <dbReference type="ChEBI" id="CHEBI:17029"/>
        <dbReference type="ChEBI" id="CHEBI:57705"/>
        <dbReference type="ChEBI" id="CHEBI:58223"/>
        <dbReference type="EC" id="2.4.1.16"/>
    </reaction>
</comment>
<evidence type="ECO:0000256" key="8">
    <source>
        <dbReference type="ARBA" id="ARBA00023136"/>
    </source>
</evidence>
<dbReference type="Pfam" id="PF01644">
    <property type="entry name" value="Chitin_synth_1"/>
    <property type="match status" value="1"/>
</dbReference>